<name>A0A1I5VIN0_9FIRM</name>
<evidence type="ECO:0000313" key="4">
    <source>
        <dbReference type="EMBL" id="SFQ07339.1"/>
    </source>
</evidence>
<dbReference type="EMBL" id="FOXO01000017">
    <property type="protein sequence ID" value="SFQ07339.1"/>
    <property type="molecule type" value="Genomic_DNA"/>
</dbReference>
<dbReference type="InterPro" id="IPR036380">
    <property type="entry name" value="Isochorismatase-like_sf"/>
</dbReference>
<organism evidence="4 5">
    <name type="scientific">Butyrivibrio proteoclasticus</name>
    <dbReference type="NCBI Taxonomy" id="43305"/>
    <lineage>
        <taxon>Bacteria</taxon>
        <taxon>Bacillati</taxon>
        <taxon>Bacillota</taxon>
        <taxon>Clostridia</taxon>
        <taxon>Lachnospirales</taxon>
        <taxon>Lachnospiraceae</taxon>
        <taxon>Butyrivibrio</taxon>
    </lineage>
</organism>
<feature type="domain" description="Isochorismatase-like" evidence="3">
    <location>
        <begin position="3"/>
        <end position="149"/>
    </location>
</feature>
<reference evidence="5" key="1">
    <citation type="submission" date="2016-10" db="EMBL/GenBank/DDBJ databases">
        <authorList>
            <person name="Varghese N."/>
            <person name="Submissions S."/>
        </authorList>
    </citation>
    <scope>NUCLEOTIDE SEQUENCE [LARGE SCALE GENOMIC DNA]</scope>
    <source>
        <strain evidence="5">P18</strain>
    </source>
</reference>
<keyword evidence="5" id="KW-1185">Reference proteome</keyword>
<dbReference type="InterPro" id="IPR000868">
    <property type="entry name" value="Isochorismatase-like_dom"/>
</dbReference>
<dbReference type="InterPro" id="IPR050272">
    <property type="entry name" value="Isochorismatase-like_hydrls"/>
</dbReference>
<proteinExistence type="inferred from homology"/>
<protein>
    <submittedName>
        <fullName evidence="4">Nicotinamidase-related amidase</fullName>
    </submittedName>
</protein>
<dbReference type="OrthoDB" id="2842907at2"/>
<dbReference type="SUPFAM" id="SSF52499">
    <property type="entry name" value="Isochorismatase-like hydrolases"/>
    <property type="match status" value="1"/>
</dbReference>
<evidence type="ECO:0000313" key="5">
    <source>
        <dbReference type="Proteomes" id="UP000182624"/>
    </source>
</evidence>
<keyword evidence="2" id="KW-0378">Hydrolase</keyword>
<evidence type="ECO:0000256" key="2">
    <source>
        <dbReference type="ARBA" id="ARBA00022801"/>
    </source>
</evidence>
<dbReference type="Proteomes" id="UP000182624">
    <property type="component" value="Unassembled WGS sequence"/>
</dbReference>
<evidence type="ECO:0000256" key="1">
    <source>
        <dbReference type="ARBA" id="ARBA00006336"/>
    </source>
</evidence>
<dbReference type="PANTHER" id="PTHR43540">
    <property type="entry name" value="PEROXYUREIDOACRYLATE/UREIDOACRYLATE AMIDOHYDROLASE-RELATED"/>
    <property type="match status" value="1"/>
</dbReference>
<dbReference type="AlphaFoldDB" id="A0A1I5VIN0"/>
<accession>A0A1I5VIN0</accession>
<comment type="similarity">
    <text evidence="1">Belongs to the isochorismatase family.</text>
</comment>
<dbReference type="GO" id="GO:0016787">
    <property type="term" value="F:hydrolase activity"/>
    <property type="evidence" value="ECO:0007669"/>
    <property type="project" value="UniProtKB-KW"/>
</dbReference>
<dbReference type="Pfam" id="PF00857">
    <property type="entry name" value="Isochorismatase"/>
    <property type="match status" value="1"/>
</dbReference>
<gene>
    <name evidence="4" type="ORF">SAMN04487928_11762</name>
</gene>
<dbReference type="Gene3D" id="3.40.50.850">
    <property type="entry name" value="Isochorismatase-like"/>
    <property type="match status" value="1"/>
</dbReference>
<sequence>MKILLVIDVQEKYLNYYDADLLPRINAKIAVANSAGDQVFYVRNIGIHGDNDSYALAKDLLIVSDHIYEKKFPSAFTNDSFVKELKIQNVTELEIIGVDGNICIKKTCMDAANAGYKVTLNLQCTAARNEMIFEKTLKELRNAGVIITSKSCYCINRWCSIANGLRSQPEIFIYQSIIQDSIEYFVPLSLIFTVK</sequence>
<evidence type="ECO:0000259" key="3">
    <source>
        <dbReference type="Pfam" id="PF00857"/>
    </source>
</evidence>
<dbReference type="CDD" id="cd00431">
    <property type="entry name" value="cysteine_hydrolases"/>
    <property type="match status" value="1"/>
</dbReference>